<protein>
    <submittedName>
        <fullName evidence="7">RagB/SusD family nutrient uptake outer membrane protein</fullName>
    </submittedName>
</protein>
<feature type="domain" description="RagB/SusD" evidence="5">
    <location>
        <begin position="304"/>
        <end position="614"/>
    </location>
</feature>
<dbReference type="AlphaFoldDB" id="A0A5J4SAJ1"/>
<name>A0A5J4SAJ1_9ZZZZ</name>
<evidence type="ECO:0000256" key="3">
    <source>
        <dbReference type="ARBA" id="ARBA00023136"/>
    </source>
</evidence>
<keyword evidence="2" id="KW-0732">Signal</keyword>
<reference evidence="7" key="1">
    <citation type="submission" date="2019-03" db="EMBL/GenBank/DDBJ databases">
        <title>Single cell metagenomics reveals metabolic interactions within the superorganism composed of flagellate Streblomastix strix and complex community of Bacteroidetes bacteria on its surface.</title>
        <authorList>
            <person name="Treitli S.C."/>
            <person name="Kolisko M."/>
            <person name="Husnik F."/>
            <person name="Keeling P."/>
            <person name="Hampl V."/>
        </authorList>
    </citation>
    <scope>NUCLEOTIDE SEQUENCE</scope>
    <source>
        <strain evidence="7">STM</strain>
    </source>
</reference>
<dbReference type="PROSITE" id="PS51257">
    <property type="entry name" value="PROKAR_LIPOPROTEIN"/>
    <property type="match status" value="1"/>
</dbReference>
<dbReference type="InterPro" id="IPR012944">
    <property type="entry name" value="SusD_RagB_dom"/>
</dbReference>
<dbReference type="GO" id="GO:0009279">
    <property type="term" value="C:cell outer membrane"/>
    <property type="evidence" value="ECO:0007669"/>
    <property type="project" value="UniProtKB-SubCell"/>
</dbReference>
<organism evidence="7">
    <name type="scientific">termite gut metagenome</name>
    <dbReference type="NCBI Taxonomy" id="433724"/>
    <lineage>
        <taxon>unclassified sequences</taxon>
        <taxon>metagenomes</taxon>
        <taxon>organismal metagenomes</taxon>
    </lineage>
</organism>
<dbReference type="SUPFAM" id="SSF48452">
    <property type="entry name" value="TPR-like"/>
    <property type="match status" value="1"/>
</dbReference>
<dbReference type="Pfam" id="PF07980">
    <property type="entry name" value="SusD_RagB"/>
    <property type="match status" value="1"/>
</dbReference>
<dbReference type="InterPro" id="IPR033985">
    <property type="entry name" value="SusD-like_N"/>
</dbReference>
<dbReference type="Gene3D" id="1.25.40.390">
    <property type="match status" value="1"/>
</dbReference>
<gene>
    <name evidence="7" type="ORF">EZS27_009946</name>
</gene>
<evidence type="ECO:0000313" key="7">
    <source>
        <dbReference type="EMBL" id="KAA6342291.1"/>
    </source>
</evidence>
<evidence type="ECO:0000256" key="1">
    <source>
        <dbReference type="ARBA" id="ARBA00004442"/>
    </source>
</evidence>
<evidence type="ECO:0000256" key="2">
    <source>
        <dbReference type="ARBA" id="ARBA00022729"/>
    </source>
</evidence>
<evidence type="ECO:0000259" key="5">
    <source>
        <dbReference type="Pfam" id="PF07980"/>
    </source>
</evidence>
<accession>A0A5J4SAJ1</accession>
<dbReference type="InterPro" id="IPR011990">
    <property type="entry name" value="TPR-like_helical_dom_sf"/>
</dbReference>
<keyword evidence="4" id="KW-0998">Cell outer membrane</keyword>
<comment type="caution">
    <text evidence="7">The sequence shown here is derived from an EMBL/GenBank/DDBJ whole genome shotgun (WGS) entry which is preliminary data.</text>
</comment>
<evidence type="ECO:0000256" key="4">
    <source>
        <dbReference type="ARBA" id="ARBA00023237"/>
    </source>
</evidence>
<sequence length="616" mass="70594">MNKKLYSILISCVTVIITSCSDLDVPPLNIIGDEQIFTTDQTVEIYMSRLYNDLPMWMLNGRGNALGARNTNNYTGETTGKGITELEKDLNPWWQYDFIRNVNYFLEVFPTYQSNFGNAQEKINAYMGEAYFIRAFYYFAMVKRYGGVPIVDRILKYPEMSEEELTKPRSSEEACYDFILNDLNEAIRLLPTESTARYGLSLGRVNRYIAYGMKARVALYAASIAKYGNASQYAGTQWANILGVPANRAQGYYQAAYLAADSTKYGGYELMDEGADKAANFANVFSYDADKTSKETMFARRWLTTHNINYAGNFAPYQVSTAYSSDAQPYLEAVENFEDIDGNPITINTGTDENPIYYESPLDAFANAEPRMKGSIILPMSQYVGQEIEIRKGIIVSGHTPSDALGNPEWFLTSGTIPLSDVNKYNDMYVQGKSGIGVGNGCYTGFLVRKWLDPTRTPNDWDGTGVLTPWIEMRYAEMLLIKAETAVELATYGINTYVQEGVNCVNQLRERAGSNKRFTTATLTIDKVRKERRMEFYYEDQTYWDFRRWRTAHLEQTGGYRHVIWPIYVWDTQKYYLKRTEDLRRNYPAYDQLWYYNPIPQDALNRNKLIIPNPNI</sequence>
<feature type="domain" description="SusD-like N-terminal" evidence="6">
    <location>
        <begin position="95"/>
        <end position="219"/>
    </location>
</feature>
<proteinExistence type="predicted"/>
<evidence type="ECO:0000259" key="6">
    <source>
        <dbReference type="Pfam" id="PF14322"/>
    </source>
</evidence>
<dbReference type="EMBL" id="SNRY01000335">
    <property type="protein sequence ID" value="KAA6342291.1"/>
    <property type="molecule type" value="Genomic_DNA"/>
</dbReference>
<dbReference type="Pfam" id="PF14322">
    <property type="entry name" value="SusD-like_3"/>
    <property type="match status" value="1"/>
</dbReference>
<comment type="subcellular location">
    <subcellularLocation>
        <location evidence="1">Cell outer membrane</location>
    </subcellularLocation>
</comment>
<keyword evidence="3" id="KW-0472">Membrane</keyword>